<evidence type="ECO:0000259" key="18">
    <source>
        <dbReference type="PROSITE" id="PS51184"/>
    </source>
</evidence>
<evidence type="ECO:0000313" key="19">
    <source>
        <dbReference type="EMBL" id="SVE92461.1"/>
    </source>
</evidence>
<dbReference type="Pfam" id="PF13621">
    <property type="entry name" value="Cupin_8"/>
    <property type="match status" value="1"/>
</dbReference>
<keyword evidence="13" id="KW-0472">Membrane</keyword>
<keyword evidence="16" id="KW-0131">Cell cycle</keyword>
<keyword evidence="8" id="KW-1133">Transmembrane helix</keyword>
<dbReference type="PANTHER" id="PTHR12461:SF106">
    <property type="entry name" value="BIFUNCTIONAL PEPTIDASE AND ARGINYL-HYDROXYLASE JMJD5"/>
    <property type="match status" value="1"/>
</dbReference>
<dbReference type="InterPro" id="IPR036322">
    <property type="entry name" value="WD40_repeat_dom_sf"/>
</dbReference>
<keyword evidence="10" id="KW-0408">Iron</keyword>
<keyword evidence="7" id="KW-0223">Dioxygenase</keyword>
<evidence type="ECO:0000256" key="11">
    <source>
        <dbReference type="ARBA" id="ARBA00023015"/>
    </source>
</evidence>
<dbReference type="InterPro" id="IPR015943">
    <property type="entry name" value="WD40/YVTN_repeat-like_dom_sf"/>
</dbReference>
<evidence type="ECO:0000256" key="12">
    <source>
        <dbReference type="ARBA" id="ARBA00023108"/>
    </source>
</evidence>
<dbReference type="InterPro" id="IPR041667">
    <property type="entry name" value="Cupin_8"/>
</dbReference>
<comment type="subcellular location">
    <subcellularLocation>
        <location evidence="3">Membrane</location>
        <topology evidence="3">Multi-pass membrane protein</topology>
    </subcellularLocation>
    <subcellularLocation>
        <location evidence="2">Nucleus</location>
    </subcellularLocation>
</comment>
<keyword evidence="6" id="KW-0156">Chromatin regulator</keyword>
<keyword evidence="14" id="KW-0804">Transcription</keyword>
<dbReference type="GO" id="GO:0046872">
    <property type="term" value="F:metal ion binding"/>
    <property type="evidence" value="ECO:0007669"/>
    <property type="project" value="UniProtKB-KW"/>
</dbReference>
<dbReference type="Gene3D" id="2.130.10.10">
    <property type="entry name" value="YVTN repeat-like/Quinoprotein amine dehydrogenase"/>
    <property type="match status" value="1"/>
</dbReference>
<evidence type="ECO:0000256" key="5">
    <source>
        <dbReference type="ARBA" id="ARBA00022723"/>
    </source>
</evidence>
<sequence>MIKLWDFRSTSGKPVHSTSIAEDSEVGVSSMDRHPFQGHIVAIGSHDGMLTVYDMRKAQTPVTVLAGPESCLNQLRFHPDRADHMFTATQLFQETVHDYLLLRCINLEKTPEENNHYKKLLCKLESVLNYVWEQLHTGQWKYVDPTWRQLYSYVSLFKAFVHLKLSDENTPSVSDLTNAIKACDMGLIMGEPILNSLLSNIANSLNERLWNLSKAEFSLKENVTEGKNMQPWPKLNQSKLVETIHLPSIETFVSEIMNKKPVVITGAMNFWPAMDECRWSVDYVRKTAGYRTVPIEVGSKYTDDTWSQSLTTINEFIDDYILVPNKTAGYLAQYQLFQQIPQLKEDILIPDYCFLGDCDDIQVNAWFGPCGTVSPLHFDPDHNFLCQVVGSKYIRLYEEKASSSLYPHEQELLFNTSQVDVENPDLETFPLFASAPYFETILEPGSMLYLPPRMWHYVRSLSTSFSIEKPSGPKRTISHIRESSIQIARYLFWWFFHQFALHFFYHSALQYNIGIVRRLDVWTAAGLGYSLGQFFMTKYLVLYGLPTALAKLDRVDSPPPPKCVGRIHLYSQMWRDFDRGLYNFMLK</sequence>
<dbReference type="InterPro" id="IPR003347">
    <property type="entry name" value="JmjC_dom"/>
</dbReference>
<reference evidence="19" key="1">
    <citation type="submission" date="2018-08" db="EMBL/GenBank/DDBJ databases">
        <authorList>
            <person name="Cornetti L."/>
        </authorList>
    </citation>
    <scope>NUCLEOTIDE SEQUENCE</scope>
    <source>
        <strain evidence="19">CH-H-2</strain>
    </source>
</reference>
<dbReference type="Gene3D" id="2.60.120.650">
    <property type="entry name" value="Cupin"/>
    <property type="match status" value="1"/>
</dbReference>
<organism evidence="19">
    <name type="scientific">Megafenestra aurita</name>
    <dbReference type="NCBI Taxonomy" id="2291010"/>
    <lineage>
        <taxon>Eukaryota</taxon>
        <taxon>Metazoa</taxon>
        <taxon>Ecdysozoa</taxon>
        <taxon>Arthropoda</taxon>
        <taxon>Crustacea</taxon>
        <taxon>Branchiopoda</taxon>
        <taxon>Diplostraca</taxon>
        <taxon>Cladocera</taxon>
        <taxon>Anomopoda</taxon>
        <taxon>Daphniidae</taxon>
        <taxon>Megafenestra</taxon>
    </lineage>
</organism>
<evidence type="ECO:0000256" key="3">
    <source>
        <dbReference type="ARBA" id="ARBA00004141"/>
    </source>
</evidence>
<evidence type="ECO:0000256" key="17">
    <source>
        <dbReference type="ARBA" id="ARBA00049800"/>
    </source>
</evidence>
<dbReference type="FunFam" id="2.60.120.650:FF:000061">
    <property type="entry name" value="Glucosamine 6-phosphate N-acetyltransferase"/>
    <property type="match status" value="1"/>
</dbReference>
<dbReference type="InterPro" id="IPR056520">
    <property type="entry name" value="ARM_KDM8_N"/>
</dbReference>
<dbReference type="InterPro" id="IPR004299">
    <property type="entry name" value="MBOAT_fam"/>
</dbReference>
<name>A0A4Y7NGZ3_9CRUS</name>
<proteinExistence type="evidence at transcript level"/>
<dbReference type="PROSITE" id="PS51184">
    <property type="entry name" value="JMJC"/>
    <property type="match status" value="1"/>
</dbReference>
<evidence type="ECO:0000256" key="1">
    <source>
        <dbReference type="ARBA" id="ARBA00001954"/>
    </source>
</evidence>
<evidence type="ECO:0000256" key="6">
    <source>
        <dbReference type="ARBA" id="ARBA00022853"/>
    </source>
</evidence>
<dbReference type="AlphaFoldDB" id="A0A4Y7NGZ3"/>
<dbReference type="GO" id="GO:0048511">
    <property type="term" value="P:rhythmic process"/>
    <property type="evidence" value="ECO:0007669"/>
    <property type="project" value="UniProtKB-KW"/>
</dbReference>
<keyword evidence="12" id="KW-0090">Biological rhythms</keyword>
<keyword evidence="15" id="KW-0539">Nucleus</keyword>
<dbReference type="SMART" id="SM00558">
    <property type="entry name" value="JmjC"/>
    <property type="match status" value="1"/>
</dbReference>
<accession>A0A4Y7NGZ3</accession>
<keyword evidence="11" id="KW-0805">Transcription regulation</keyword>
<dbReference type="EMBL" id="LR022842">
    <property type="protein sequence ID" value="SVE92461.1"/>
    <property type="molecule type" value="mRNA"/>
</dbReference>
<protein>
    <recommendedName>
        <fullName evidence="17">JmjC domain-containing protein 5</fullName>
    </recommendedName>
</protein>
<dbReference type="GO" id="GO:0016020">
    <property type="term" value="C:membrane"/>
    <property type="evidence" value="ECO:0007669"/>
    <property type="project" value="UniProtKB-SubCell"/>
</dbReference>
<gene>
    <name evidence="19" type="primary">EOG090X0844</name>
</gene>
<dbReference type="Pfam" id="PF24472">
    <property type="entry name" value="ARM_KDM8_N"/>
    <property type="match status" value="1"/>
</dbReference>
<evidence type="ECO:0000256" key="2">
    <source>
        <dbReference type="ARBA" id="ARBA00004123"/>
    </source>
</evidence>
<evidence type="ECO:0000256" key="4">
    <source>
        <dbReference type="ARBA" id="ARBA00022692"/>
    </source>
</evidence>
<dbReference type="GO" id="GO:0051864">
    <property type="term" value="F:histone H3K36 demethylase activity"/>
    <property type="evidence" value="ECO:0007669"/>
    <property type="project" value="TreeGrafter"/>
</dbReference>
<feature type="domain" description="JmjC" evidence="18">
    <location>
        <begin position="338"/>
        <end position="488"/>
    </location>
</feature>
<evidence type="ECO:0000256" key="15">
    <source>
        <dbReference type="ARBA" id="ARBA00023242"/>
    </source>
</evidence>
<keyword evidence="4" id="KW-0812">Transmembrane</keyword>
<comment type="cofactor">
    <cofactor evidence="1">
        <name>Fe(2+)</name>
        <dbReference type="ChEBI" id="CHEBI:29033"/>
    </cofactor>
</comment>
<evidence type="ECO:0000256" key="10">
    <source>
        <dbReference type="ARBA" id="ARBA00023004"/>
    </source>
</evidence>
<dbReference type="SUPFAM" id="SSF51197">
    <property type="entry name" value="Clavaminate synthase-like"/>
    <property type="match status" value="1"/>
</dbReference>
<evidence type="ECO:0000256" key="13">
    <source>
        <dbReference type="ARBA" id="ARBA00023136"/>
    </source>
</evidence>
<dbReference type="Pfam" id="PF03062">
    <property type="entry name" value="MBOAT"/>
    <property type="match status" value="1"/>
</dbReference>
<keyword evidence="5" id="KW-0479">Metal-binding</keyword>
<evidence type="ECO:0000256" key="9">
    <source>
        <dbReference type="ARBA" id="ARBA00023002"/>
    </source>
</evidence>
<dbReference type="PANTHER" id="PTHR12461">
    <property type="entry name" value="HYPOXIA-INDUCIBLE FACTOR 1 ALPHA INHIBITOR-RELATED"/>
    <property type="match status" value="1"/>
</dbReference>
<keyword evidence="9" id="KW-0560">Oxidoreductase</keyword>
<dbReference type="GO" id="GO:0005634">
    <property type="term" value="C:nucleus"/>
    <property type="evidence" value="ECO:0007669"/>
    <property type="project" value="UniProtKB-SubCell"/>
</dbReference>
<evidence type="ECO:0000256" key="14">
    <source>
        <dbReference type="ARBA" id="ARBA00023163"/>
    </source>
</evidence>
<dbReference type="SUPFAM" id="SSF50978">
    <property type="entry name" value="WD40 repeat-like"/>
    <property type="match status" value="1"/>
</dbReference>
<evidence type="ECO:0000256" key="16">
    <source>
        <dbReference type="ARBA" id="ARBA00023306"/>
    </source>
</evidence>
<evidence type="ECO:0000256" key="8">
    <source>
        <dbReference type="ARBA" id="ARBA00022989"/>
    </source>
</evidence>
<evidence type="ECO:0000256" key="7">
    <source>
        <dbReference type="ARBA" id="ARBA00022964"/>
    </source>
</evidence>